<evidence type="ECO:0000256" key="1">
    <source>
        <dbReference type="ARBA" id="ARBA00004123"/>
    </source>
</evidence>
<feature type="compositionally biased region" description="Basic and acidic residues" evidence="10">
    <location>
        <begin position="85"/>
        <end position="95"/>
    </location>
</feature>
<evidence type="ECO:0000256" key="4">
    <source>
        <dbReference type="ARBA" id="ARBA00023155"/>
    </source>
</evidence>
<feature type="domain" description="Homeobox" evidence="11">
    <location>
        <begin position="603"/>
        <end position="663"/>
    </location>
</feature>
<feature type="compositionally biased region" description="Low complexity" evidence="10">
    <location>
        <begin position="53"/>
        <end position="65"/>
    </location>
</feature>
<feature type="region of interest" description="Disordered" evidence="10">
    <location>
        <begin position="163"/>
        <end position="205"/>
    </location>
</feature>
<dbReference type="EMBL" id="OV651817">
    <property type="protein sequence ID" value="CAH1110580.1"/>
    <property type="molecule type" value="Genomic_DNA"/>
</dbReference>
<dbReference type="InterPro" id="IPR010982">
    <property type="entry name" value="Lambda_DNA-bd_dom_sf"/>
</dbReference>
<dbReference type="SUPFAM" id="SSF46689">
    <property type="entry name" value="Homeodomain-like"/>
    <property type="match status" value="1"/>
</dbReference>
<dbReference type="AlphaFoldDB" id="A0A9P0D1V5"/>
<feature type="region of interest" description="Disordered" evidence="10">
    <location>
        <begin position="1"/>
        <end position="101"/>
    </location>
</feature>
<feature type="compositionally biased region" description="Polar residues" evidence="10">
    <location>
        <begin position="73"/>
        <end position="84"/>
    </location>
</feature>
<organism evidence="13 14">
    <name type="scientific">Psylliodes chrysocephalus</name>
    <dbReference type="NCBI Taxonomy" id="3402493"/>
    <lineage>
        <taxon>Eukaryota</taxon>
        <taxon>Metazoa</taxon>
        <taxon>Ecdysozoa</taxon>
        <taxon>Arthropoda</taxon>
        <taxon>Hexapoda</taxon>
        <taxon>Insecta</taxon>
        <taxon>Pterygota</taxon>
        <taxon>Neoptera</taxon>
        <taxon>Endopterygota</taxon>
        <taxon>Coleoptera</taxon>
        <taxon>Polyphaga</taxon>
        <taxon>Cucujiformia</taxon>
        <taxon>Chrysomeloidea</taxon>
        <taxon>Chrysomelidae</taxon>
        <taxon>Galerucinae</taxon>
        <taxon>Alticini</taxon>
        <taxon>Psylliodes</taxon>
    </lineage>
</organism>
<evidence type="ECO:0000256" key="8">
    <source>
        <dbReference type="PROSITE-ProRule" id="PRU00108"/>
    </source>
</evidence>
<protein>
    <recommendedName>
        <fullName evidence="15">POU domain protein</fullName>
    </recommendedName>
</protein>
<dbReference type="Proteomes" id="UP001153636">
    <property type="component" value="Chromosome 5"/>
</dbReference>
<dbReference type="GO" id="GO:0000978">
    <property type="term" value="F:RNA polymerase II cis-regulatory region sequence-specific DNA binding"/>
    <property type="evidence" value="ECO:0007669"/>
    <property type="project" value="TreeGrafter"/>
</dbReference>
<evidence type="ECO:0000256" key="10">
    <source>
        <dbReference type="SAM" id="MobiDB-lite"/>
    </source>
</evidence>
<reference evidence="13" key="1">
    <citation type="submission" date="2022-01" db="EMBL/GenBank/DDBJ databases">
        <authorList>
            <person name="King R."/>
        </authorList>
    </citation>
    <scope>NUCLEOTIDE SEQUENCE</scope>
</reference>
<dbReference type="InterPro" id="IPR013847">
    <property type="entry name" value="POU"/>
</dbReference>
<keyword evidence="6 8" id="KW-0539">Nucleus</keyword>
<dbReference type="SMART" id="SM00389">
    <property type="entry name" value="HOX"/>
    <property type="match status" value="1"/>
</dbReference>
<keyword evidence="5" id="KW-0804">Transcription</keyword>
<dbReference type="SMART" id="SM00352">
    <property type="entry name" value="POU"/>
    <property type="match status" value="1"/>
</dbReference>
<dbReference type="FunFam" id="1.10.10.60:FF:000051">
    <property type="entry name" value="POU domain protein"/>
    <property type="match status" value="1"/>
</dbReference>
<evidence type="ECO:0000256" key="3">
    <source>
        <dbReference type="ARBA" id="ARBA00023125"/>
    </source>
</evidence>
<dbReference type="PANTHER" id="PTHR11636">
    <property type="entry name" value="POU DOMAIN"/>
    <property type="match status" value="1"/>
</dbReference>
<dbReference type="OrthoDB" id="10066259at2759"/>
<dbReference type="InterPro" id="IPR009057">
    <property type="entry name" value="Homeodomain-like_sf"/>
</dbReference>
<dbReference type="InterPro" id="IPR001356">
    <property type="entry name" value="HD"/>
</dbReference>
<evidence type="ECO:0000256" key="2">
    <source>
        <dbReference type="ARBA" id="ARBA00023015"/>
    </source>
</evidence>
<feature type="compositionally biased region" description="Polar residues" evidence="10">
    <location>
        <begin position="359"/>
        <end position="382"/>
    </location>
</feature>
<evidence type="ECO:0000256" key="7">
    <source>
        <dbReference type="ARBA" id="ARBA00061425"/>
    </source>
</evidence>
<dbReference type="Pfam" id="PF00046">
    <property type="entry name" value="Homeodomain"/>
    <property type="match status" value="1"/>
</dbReference>
<evidence type="ECO:0000259" key="11">
    <source>
        <dbReference type="PROSITE" id="PS50071"/>
    </source>
</evidence>
<feature type="domain" description="POU-specific" evidence="12">
    <location>
        <begin position="491"/>
        <end position="584"/>
    </location>
</feature>
<dbReference type="PROSITE" id="PS51179">
    <property type="entry name" value="POU_3"/>
    <property type="match status" value="1"/>
</dbReference>
<dbReference type="GO" id="GO:0000981">
    <property type="term" value="F:DNA-binding transcription factor activity, RNA polymerase II-specific"/>
    <property type="evidence" value="ECO:0007669"/>
    <property type="project" value="TreeGrafter"/>
</dbReference>
<dbReference type="PROSITE" id="PS50071">
    <property type="entry name" value="HOMEOBOX_2"/>
    <property type="match status" value="1"/>
</dbReference>
<sequence length="672" mass="71479">MAEGSVEEDSSEMLGPTLVPVLHSMHTPAPSNLSFKEEEDVCGSYSDKESDCESSSLGSPEPGSLAMGGENGTDLSISSKQLQSRMEEACPKDSKMPSNMSPTSHLNGAMAGLVTLQNLQNLASLQNLPQVASLAAGLSSMGNLSGNPSVNAPLNLSVSASAITPRSTQQSTIAETPPGIITNPMNTQPHQPPSMAPPNSIMGSQQGPATMPQFILASGQLVQGIQGAQLLIPTSQGLATQTILTIPVNHVNSSDQMVNLALNNGQVMQTSLANLQAMAQTNLLSNPTNPVPPTSNGTINPNLLNPATLTHLLSNGSAQQILQSLPQLLNNHHINSNPSPLMNPLLSNSSPILNTSPPHSSQSRSQMNVTPMSSTSMASNHLGSAPMVSLGSTSMGTVPNHHIGSSQSGHYVDSKMHIANMGNIPRNSSPGGNTRTNGEISINTNHCSSSSQNMKRSPGSMSPSCTDNSTADLLVDSPNQPTINQTNSNVVDGINLDEIKDFAKAFKLRRLSLGLTQTQVGQALSVTEGPAYSQSAICSALASQMFAAAQLSTQQQAMFEKLDITPKSAQKIKPVLERWMKEAEDRYKSGQNHLTDFIGIEPSKKRKRRTSFTPQALELLNAHFERNTHPSGTEITGLAHQLGYEREVIRIWFCNKRQALKNTVRMMSKGMV</sequence>
<feature type="region of interest" description="Disordered" evidence="10">
    <location>
        <begin position="347"/>
        <end position="392"/>
    </location>
</feature>
<feature type="DNA-binding region" description="Homeobox" evidence="8">
    <location>
        <begin position="605"/>
        <end position="664"/>
    </location>
</feature>
<evidence type="ECO:0000259" key="12">
    <source>
        <dbReference type="PROSITE" id="PS51179"/>
    </source>
</evidence>
<evidence type="ECO:0000256" key="6">
    <source>
        <dbReference type="ARBA" id="ARBA00023242"/>
    </source>
</evidence>
<evidence type="ECO:0000256" key="9">
    <source>
        <dbReference type="RuleBase" id="RU000682"/>
    </source>
</evidence>
<dbReference type="PANTHER" id="PTHR11636:SF5">
    <property type="entry name" value="POU DOMAIN MOTIF 3, ISOFORM F"/>
    <property type="match status" value="1"/>
</dbReference>
<feature type="region of interest" description="Disordered" evidence="10">
    <location>
        <begin position="447"/>
        <end position="467"/>
    </location>
</feature>
<comment type="similarity">
    <text evidence="7">Belongs to the POU transcription factor family. Class-6 subfamily.</text>
</comment>
<dbReference type="PROSITE" id="PS00035">
    <property type="entry name" value="POU_1"/>
    <property type="match status" value="1"/>
</dbReference>
<evidence type="ECO:0000256" key="5">
    <source>
        <dbReference type="ARBA" id="ARBA00023163"/>
    </source>
</evidence>
<dbReference type="Pfam" id="PF00157">
    <property type="entry name" value="Pou"/>
    <property type="match status" value="2"/>
</dbReference>
<gene>
    <name evidence="13" type="ORF">PSYICH_LOCUS10954</name>
</gene>
<dbReference type="SUPFAM" id="SSF47413">
    <property type="entry name" value="lambda repressor-like DNA-binding domains"/>
    <property type="match status" value="1"/>
</dbReference>
<feature type="compositionally biased region" description="Polar residues" evidence="10">
    <location>
        <begin position="163"/>
        <end position="174"/>
    </location>
</feature>
<dbReference type="Gene3D" id="1.10.260.40">
    <property type="entry name" value="lambda repressor-like DNA-binding domains"/>
    <property type="match status" value="1"/>
</dbReference>
<evidence type="ECO:0008006" key="15">
    <source>
        <dbReference type="Google" id="ProtNLM"/>
    </source>
</evidence>
<evidence type="ECO:0000313" key="14">
    <source>
        <dbReference type="Proteomes" id="UP001153636"/>
    </source>
</evidence>
<keyword evidence="14" id="KW-1185">Reference proteome</keyword>
<proteinExistence type="inferred from homology"/>
<dbReference type="Gene3D" id="1.10.10.60">
    <property type="entry name" value="Homeodomain-like"/>
    <property type="match status" value="1"/>
</dbReference>
<dbReference type="GO" id="GO:0045944">
    <property type="term" value="P:positive regulation of transcription by RNA polymerase II"/>
    <property type="evidence" value="ECO:0007669"/>
    <property type="project" value="UniProtKB-ARBA"/>
</dbReference>
<keyword evidence="3 8" id="KW-0238">DNA-binding</keyword>
<keyword evidence="2" id="KW-0805">Transcription regulation</keyword>
<keyword evidence="4 8" id="KW-0371">Homeobox</keyword>
<dbReference type="GO" id="GO:0005634">
    <property type="term" value="C:nucleus"/>
    <property type="evidence" value="ECO:0007669"/>
    <property type="project" value="UniProtKB-SubCell"/>
</dbReference>
<dbReference type="CDD" id="cd00086">
    <property type="entry name" value="homeodomain"/>
    <property type="match status" value="1"/>
</dbReference>
<dbReference type="PRINTS" id="PR00028">
    <property type="entry name" value="POUDOMAIN"/>
</dbReference>
<name>A0A9P0D1V5_9CUCU</name>
<evidence type="ECO:0000313" key="13">
    <source>
        <dbReference type="EMBL" id="CAH1110580.1"/>
    </source>
</evidence>
<feature type="compositionally biased region" description="Low complexity" evidence="10">
    <location>
        <begin position="347"/>
        <end position="358"/>
    </location>
</feature>
<comment type="subcellular location">
    <subcellularLocation>
        <location evidence="1 8 9">Nucleus</location>
    </subcellularLocation>
</comment>
<accession>A0A9P0D1V5</accession>
<dbReference type="InterPro" id="IPR000327">
    <property type="entry name" value="POU_dom"/>
</dbReference>
<dbReference type="InterPro" id="IPR050255">
    <property type="entry name" value="POU_domain_TF"/>
</dbReference>
<feature type="compositionally biased region" description="Acidic residues" evidence="10">
    <location>
        <begin position="1"/>
        <end position="11"/>
    </location>
</feature>